<comment type="caution">
    <text evidence="4">The sequence shown here is derived from an EMBL/GenBank/DDBJ whole genome shotgun (WGS) entry which is preliminary data.</text>
</comment>
<dbReference type="VEuPathDB" id="VectorBase:LDEU008690"/>
<comment type="similarity">
    <text evidence="1">Belongs to the AB hydrolase superfamily.</text>
</comment>
<dbReference type="SUPFAM" id="SSF53474">
    <property type="entry name" value="alpha/beta-Hydrolases"/>
    <property type="match status" value="1"/>
</dbReference>
<gene>
    <name evidence="4" type="ORF">B4U80_03393</name>
</gene>
<dbReference type="STRING" id="299467.A0A443S734"/>
<keyword evidence="5" id="KW-1185">Reference proteome</keyword>
<dbReference type="GO" id="GO:0016787">
    <property type="term" value="F:hydrolase activity"/>
    <property type="evidence" value="ECO:0007669"/>
    <property type="project" value="UniProtKB-KW"/>
</dbReference>
<evidence type="ECO:0000256" key="1">
    <source>
        <dbReference type="ARBA" id="ARBA00008645"/>
    </source>
</evidence>
<dbReference type="InterPro" id="IPR050266">
    <property type="entry name" value="AB_hydrolase_sf"/>
</dbReference>
<sequence>MEQNWREEIVEVPYGQIACKVWRKGTDNENCCKIIAIHGWQDNAGTFDCLIPLLNFDCVVVAVDMPGHGLSSHLPNGILYTDCNYLLDIKRVIDHFGWTKISFMGHSMGGMIALYFASVFPDEVEFIICLDVLKPLTCEATKIAESIQTTLNTFINVEKKILSPRTQTYTFAEATRRLIEAHSLFGLITEESAQILLKRGASKTEGNCYVFNRDLRLRSLLFTRQTDETLISYFSRLKCNLLVIIAEKGVKHDDDEVQKKFLKVYSEYAKRFKFVAIDGEHHIHLNNASAVVPYINDFIFDCYLKNGDVHNGV</sequence>
<dbReference type="GO" id="GO:0016020">
    <property type="term" value="C:membrane"/>
    <property type="evidence" value="ECO:0007669"/>
    <property type="project" value="TreeGrafter"/>
</dbReference>
<dbReference type="PRINTS" id="PR00111">
    <property type="entry name" value="ABHYDROLASE"/>
</dbReference>
<protein>
    <submittedName>
        <fullName evidence="4">Serine hydrolase-like protein</fullName>
    </submittedName>
</protein>
<proteinExistence type="inferred from homology"/>
<dbReference type="InterPro" id="IPR000073">
    <property type="entry name" value="AB_hydrolase_1"/>
</dbReference>
<dbReference type="PANTHER" id="PTHR43798">
    <property type="entry name" value="MONOACYLGLYCEROL LIPASE"/>
    <property type="match status" value="1"/>
</dbReference>
<dbReference type="PANTHER" id="PTHR43798:SF14">
    <property type="entry name" value="SERINE HYDROLASE-LIKE PROTEIN DDB_G0286239"/>
    <property type="match status" value="1"/>
</dbReference>
<name>A0A443S734_9ACAR</name>
<accession>A0A443S734</accession>
<dbReference type="Pfam" id="PF00561">
    <property type="entry name" value="Abhydrolase_1"/>
    <property type="match status" value="1"/>
</dbReference>
<feature type="domain" description="AB hydrolase-1" evidence="3">
    <location>
        <begin position="34"/>
        <end position="135"/>
    </location>
</feature>
<dbReference type="InterPro" id="IPR029058">
    <property type="entry name" value="AB_hydrolase_fold"/>
</dbReference>
<organism evidence="4 5">
    <name type="scientific">Leptotrombidium deliense</name>
    <dbReference type="NCBI Taxonomy" id="299467"/>
    <lineage>
        <taxon>Eukaryota</taxon>
        <taxon>Metazoa</taxon>
        <taxon>Ecdysozoa</taxon>
        <taxon>Arthropoda</taxon>
        <taxon>Chelicerata</taxon>
        <taxon>Arachnida</taxon>
        <taxon>Acari</taxon>
        <taxon>Acariformes</taxon>
        <taxon>Trombidiformes</taxon>
        <taxon>Prostigmata</taxon>
        <taxon>Anystina</taxon>
        <taxon>Parasitengona</taxon>
        <taxon>Trombiculoidea</taxon>
        <taxon>Trombiculidae</taxon>
        <taxon>Leptotrombidium</taxon>
    </lineage>
</organism>
<evidence type="ECO:0000256" key="2">
    <source>
        <dbReference type="ARBA" id="ARBA00022801"/>
    </source>
</evidence>
<evidence type="ECO:0000313" key="4">
    <source>
        <dbReference type="EMBL" id="RWS23350.1"/>
    </source>
</evidence>
<keyword evidence="2 4" id="KW-0378">Hydrolase</keyword>
<evidence type="ECO:0000259" key="3">
    <source>
        <dbReference type="Pfam" id="PF00561"/>
    </source>
</evidence>
<evidence type="ECO:0000313" key="5">
    <source>
        <dbReference type="Proteomes" id="UP000288716"/>
    </source>
</evidence>
<reference evidence="4 5" key="1">
    <citation type="journal article" date="2018" name="Gigascience">
        <title>Genomes of trombidid mites reveal novel predicted allergens and laterally-transferred genes associated with secondary metabolism.</title>
        <authorList>
            <person name="Dong X."/>
            <person name="Chaisiri K."/>
            <person name="Xia D."/>
            <person name="Armstrong S.D."/>
            <person name="Fang Y."/>
            <person name="Donnelly M.J."/>
            <person name="Kadowaki T."/>
            <person name="McGarry J.W."/>
            <person name="Darby A.C."/>
            <person name="Makepeace B.L."/>
        </authorList>
    </citation>
    <scope>NUCLEOTIDE SEQUENCE [LARGE SCALE GENOMIC DNA]</scope>
    <source>
        <strain evidence="4">UoL-UT</strain>
    </source>
</reference>
<dbReference type="OrthoDB" id="190201at2759"/>
<dbReference type="AlphaFoldDB" id="A0A443S734"/>
<dbReference type="EMBL" id="NCKV01006623">
    <property type="protein sequence ID" value="RWS23350.1"/>
    <property type="molecule type" value="Genomic_DNA"/>
</dbReference>
<dbReference type="Gene3D" id="3.40.50.1820">
    <property type="entry name" value="alpha/beta hydrolase"/>
    <property type="match status" value="1"/>
</dbReference>
<dbReference type="Proteomes" id="UP000288716">
    <property type="component" value="Unassembled WGS sequence"/>
</dbReference>